<evidence type="ECO:0000313" key="3">
    <source>
        <dbReference type="Proteomes" id="UP001629745"/>
    </source>
</evidence>
<evidence type="ECO:0000313" key="2">
    <source>
        <dbReference type="EMBL" id="MFM1725054.1"/>
    </source>
</evidence>
<dbReference type="RefSeq" id="WP_081120589.1">
    <property type="nucleotide sequence ID" value="NZ_JBDLNV010000005.1"/>
</dbReference>
<comment type="caution">
    <text evidence="2">The sequence shown here is derived from an EMBL/GenBank/DDBJ whole genome shotgun (WGS) entry which is preliminary data.</text>
</comment>
<dbReference type="Proteomes" id="UP001629745">
    <property type="component" value="Unassembled WGS sequence"/>
</dbReference>
<gene>
    <name evidence="2" type="ORF">ABEU20_003650</name>
</gene>
<dbReference type="EMBL" id="JBDLNV010000005">
    <property type="protein sequence ID" value="MFM1725054.1"/>
    <property type="molecule type" value="Genomic_DNA"/>
</dbReference>
<evidence type="ECO:0000256" key="1">
    <source>
        <dbReference type="SAM" id="MobiDB-lite"/>
    </source>
</evidence>
<protein>
    <submittedName>
        <fullName evidence="2">Uncharacterized protein</fullName>
    </submittedName>
</protein>
<feature type="compositionally biased region" description="Basic and acidic residues" evidence="1">
    <location>
        <begin position="8"/>
        <end position="18"/>
    </location>
</feature>
<reference evidence="2 3" key="1">
    <citation type="submission" date="2023-11" db="EMBL/GenBank/DDBJ databases">
        <authorList>
            <person name="Val-Calvo J."/>
            <person name="Scortti M."/>
            <person name="Vazquez-Boland J."/>
        </authorList>
    </citation>
    <scope>NUCLEOTIDE SEQUENCE [LARGE SCALE GENOMIC DNA]</scope>
    <source>
        <strain evidence="2 3">PAM 2766</strain>
    </source>
</reference>
<name>A0ABW9FIC7_9NOCA</name>
<feature type="region of interest" description="Disordered" evidence="1">
    <location>
        <begin position="1"/>
        <end position="21"/>
    </location>
</feature>
<accession>A0ABW9FIC7</accession>
<organism evidence="2 3">
    <name type="scientific">Rhodococcus parequi</name>
    <dbReference type="NCBI Taxonomy" id="3137122"/>
    <lineage>
        <taxon>Bacteria</taxon>
        <taxon>Bacillati</taxon>
        <taxon>Actinomycetota</taxon>
        <taxon>Actinomycetes</taxon>
        <taxon>Mycobacteriales</taxon>
        <taxon>Nocardiaceae</taxon>
        <taxon>Rhodococcus</taxon>
    </lineage>
</organism>
<sequence length="109" mass="12408">MTDPNEVDFAHTDAADRKRREKATGLARYIWERDISGAELLDLPDAQLRKLAREAGVNPPSTRETWTVVAELLDEKSRWAAAHPGHPQATPTHSDEKIMWIKRPITPWT</sequence>
<keyword evidence="3" id="KW-1185">Reference proteome</keyword>
<proteinExistence type="predicted"/>